<dbReference type="Gene3D" id="2.60.120.650">
    <property type="entry name" value="Cupin"/>
    <property type="match status" value="1"/>
</dbReference>
<dbReference type="AlphaFoldDB" id="A0AAE1GXX0"/>
<evidence type="ECO:0000259" key="2">
    <source>
        <dbReference type="PROSITE" id="PS51184"/>
    </source>
</evidence>
<dbReference type="InterPro" id="IPR003347">
    <property type="entry name" value="JmjC_dom"/>
</dbReference>
<dbReference type="SMART" id="SM00558">
    <property type="entry name" value="JmjC"/>
    <property type="match status" value="1"/>
</dbReference>
<sequence>MTEPLVEYDAADGAVTIIVSSDQLANFPKFINDHVIKKKIGYEEGFCKVRITDASDTTLETLVQFCSQSLATVSDDDEHPLHTQKFFYGSKVDDVFGFKTDVFSKLQLKRFIEKLSDPTSYQNVSTCCIQALNISLDEFENHIWEEIRCVSSPGCAVRRVKNVKGLVEAAALRKHEFYFDEDNKCSSNEQKIEHPETHNCRKKSKKEAILYASGIPVKTTTFPITEHFNMSELRTILDMYPHPVPGLSCSYMYVGKNHSGFSWHIEDAALFSANYHHYGAPSIWYFVAPKDYSKFVNCMKYFPLDLGHVTCNNVLGHKYVIASKGYLGKFGIPVKTVIQQEKELIITYPFAAHMGFKTGWCITEAINFADPFWVEPAIFSPKCSCLGDFQINLDLKEIIALTNPSLLPLYLDLDYLGLAKVLKGNKFLCDLGVLPQLPPETSAYTETVKINNNNENESDNENDSNMDLGASKSEEEPLRKETPPQRSSCLL</sequence>
<reference evidence="3" key="1">
    <citation type="submission" date="2021-07" db="EMBL/GenBank/DDBJ databases">
        <authorList>
            <person name="Catto M.A."/>
            <person name="Jacobson A."/>
            <person name="Kennedy G."/>
            <person name="Labadie P."/>
            <person name="Hunt B.G."/>
            <person name="Srinivasan R."/>
        </authorList>
    </citation>
    <scope>NUCLEOTIDE SEQUENCE</scope>
    <source>
        <strain evidence="3">PL_HMW_Pooled</strain>
        <tissue evidence="3">Head</tissue>
    </source>
</reference>
<dbReference type="GO" id="GO:0005634">
    <property type="term" value="C:nucleus"/>
    <property type="evidence" value="ECO:0007669"/>
    <property type="project" value="TreeGrafter"/>
</dbReference>
<dbReference type="Pfam" id="PF02373">
    <property type="entry name" value="JmjC"/>
    <property type="match status" value="1"/>
</dbReference>
<evidence type="ECO:0000313" key="4">
    <source>
        <dbReference type="Proteomes" id="UP001219518"/>
    </source>
</evidence>
<evidence type="ECO:0000313" key="3">
    <source>
        <dbReference type="EMBL" id="KAK3911336.1"/>
    </source>
</evidence>
<dbReference type="GO" id="GO:0000785">
    <property type="term" value="C:chromatin"/>
    <property type="evidence" value="ECO:0007669"/>
    <property type="project" value="TreeGrafter"/>
</dbReference>
<comment type="caution">
    <text evidence="3">The sequence shown here is derived from an EMBL/GenBank/DDBJ whole genome shotgun (WGS) entry which is preliminary data.</text>
</comment>
<gene>
    <name evidence="3" type="ORF">KUF71_021117</name>
</gene>
<feature type="region of interest" description="Disordered" evidence="1">
    <location>
        <begin position="451"/>
        <end position="491"/>
    </location>
</feature>
<name>A0AAE1GXX0_9NEOP</name>
<dbReference type="GO" id="GO:0010468">
    <property type="term" value="P:regulation of gene expression"/>
    <property type="evidence" value="ECO:0007669"/>
    <property type="project" value="TreeGrafter"/>
</dbReference>
<protein>
    <submittedName>
        <fullName evidence="3">DNA damage-responsive transcriptional repressor RPH1</fullName>
    </submittedName>
</protein>
<feature type="domain" description="JmjC" evidence="2">
    <location>
        <begin position="222"/>
        <end position="385"/>
    </location>
</feature>
<dbReference type="Proteomes" id="UP001219518">
    <property type="component" value="Unassembled WGS sequence"/>
</dbReference>
<dbReference type="GO" id="GO:0032452">
    <property type="term" value="F:histone demethylase activity"/>
    <property type="evidence" value="ECO:0007669"/>
    <property type="project" value="TreeGrafter"/>
</dbReference>
<accession>A0AAE1GXX0</accession>
<dbReference type="PANTHER" id="PTHR10694">
    <property type="entry name" value="LYSINE-SPECIFIC DEMETHYLASE"/>
    <property type="match status" value="1"/>
</dbReference>
<organism evidence="3 4">
    <name type="scientific">Frankliniella fusca</name>
    <dbReference type="NCBI Taxonomy" id="407009"/>
    <lineage>
        <taxon>Eukaryota</taxon>
        <taxon>Metazoa</taxon>
        <taxon>Ecdysozoa</taxon>
        <taxon>Arthropoda</taxon>
        <taxon>Hexapoda</taxon>
        <taxon>Insecta</taxon>
        <taxon>Pterygota</taxon>
        <taxon>Neoptera</taxon>
        <taxon>Paraneoptera</taxon>
        <taxon>Thysanoptera</taxon>
        <taxon>Terebrantia</taxon>
        <taxon>Thripoidea</taxon>
        <taxon>Thripidae</taxon>
        <taxon>Frankliniella</taxon>
    </lineage>
</organism>
<dbReference type="EMBL" id="JAHWGI010000259">
    <property type="protein sequence ID" value="KAK3911336.1"/>
    <property type="molecule type" value="Genomic_DNA"/>
</dbReference>
<proteinExistence type="predicted"/>
<dbReference type="PROSITE" id="PS51184">
    <property type="entry name" value="JMJC"/>
    <property type="match status" value="1"/>
</dbReference>
<feature type="compositionally biased region" description="Basic and acidic residues" evidence="1">
    <location>
        <begin position="472"/>
        <end position="483"/>
    </location>
</feature>
<evidence type="ECO:0000256" key="1">
    <source>
        <dbReference type="SAM" id="MobiDB-lite"/>
    </source>
</evidence>
<keyword evidence="4" id="KW-1185">Reference proteome</keyword>
<reference evidence="3" key="2">
    <citation type="journal article" date="2023" name="BMC Genomics">
        <title>Pest status, molecular evolution, and epigenetic factors derived from the genome assembly of Frankliniella fusca, a thysanopteran phytovirus vector.</title>
        <authorList>
            <person name="Catto M.A."/>
            <person name="Labadie P.E."/>
            <person name="Jacobson A.L."/>
            <person name="Kennedy G.G."/>
            <person name="Srinivasan R."/>
            <person name="Hunt B.G."/>
        </authorList>
    </citation>
    <scope>NUCLEOTIDE SEQUENCE</scope>
    <source>
        <strain evidence="3">PL_HMW_Pooled</strain>
    </source>
</reference>
<dbReference type="SUPFAM" id="SSF51197">
    <property type="entry name" value="Clavaminate synthase-like"/>
    <property type="match status" value="1"/>
</dbReference>